<accession>A0AAQ2UWB5</accession>
<evidence type="ECO:0000313" key="1">
    <source>
        <dbReference type="EMBL" id="VDB98263.1"/>
    </source>
</evidence>
<protein>
    <submittedName>
        <fullName evidence="1">Uncharacterized protein</fullName>
    </submittedName>
</protein>
<evidence type="ECO:0000313" key="2">
    <source>
        <dbReference type="Proteomes" id="UP000294726"/>
    </source>
</evidence>
<proteinExistence type="predicted"/>
<dbReference type="EMBL" id="LR031358">
    <property type="protein sequence ID" value="VDB98263.1"/>
    <property type="molecule type" value="Genomic_DNA"/>
</dbReference>
<organism evidence="1 2">
    <name type="scientific">Oenococcus oeni</name>
    <name type="common">Leuconostoc oenos</name>
    <dbReference type="NCBI Taxonomy" id="1247"/>
    <lineage>
        <taxon>Bacteria</taxon>
        <taxon>Bacillati</taxon>
        <taxon>Bacillota</taxon>
        <taxon>Bacilli</taxon>
        <taxon>Lactobacillales</taxon>
        <taxon>Lactobacillaceae</taxon>
        <taxon>Oenococcus</taxon>
    </lineage>
</organism>
<sequence>MLLLINICEWNLTYFFCFECLLTLGQKNYFGYGLYQCIFKYNLRLTKHESFDPKGFLLFKNPSSVKKLSHY</sequence>
<gene>
    <name evidence="1" type="ORF">OENI_1028</name>
</gene>
<name>A0AAQ2UWB5_OENOE</name>
<dbReference type="AlphaFoldDB" id="A0AAQ2UWB5"/>
<dbReference type="Proteomes" id="UP000294726">
    <property type="component" value="Chromosome"/>
</dbReference>
<reference evidence="1 2" key="1">
    <citation type="submission" date="2018-08" db="EMBL/GenBank/DDBJ databases">
        <authorList>
            <person name="Lorentzen P. G. S. M."/>
        </authorList>
    </citation>
    <scope>NUCLEOTIDE SEQUENCE [LARGE SCALE GENOMIC DNA]</scope>
    <source>
        <strain evidence="1 2">CRBO_1381</strain>
    </source>
</reference>